<dbReference type="AlphaFoldDB" id="A0A5B6V160"/>
<keyword evidence="1" id="KW-1133">Transmembrane helix</keyword>
<evidence type="ECO:0000313" key="3">
    <source>
        <dbReference type="Proteomes" id="UP000325315"/>
    </source>
</evidence>
<dbReference type="EMBL" id="SMMG02000009">
    <property type="protein sequence ID" value="KAA3462794.1"/>
    <property type="molecule type" value="Genomic_DNA"/>
</dbReference>
<accession>A0A5B6V160</accession>
<proteinExistence type="predicted"/>
<keyword evidence="1" id="KW-0812">Transmembrane</keyword>
<evidence type="ECO:0000313" key="2">
    <source>
        <dbReference type="EMBL" id="KAA3462794.1"/>
    </source>
</evidence>
<evidence type="ECO:0000256" key="1">
    <source>
        <dbReference type="SAM" id="Phobius"/>
    </source>
</evidence>
<organism evidence="2 3">
    <name type="scientific">Gossypium australe</name>
    <dbReference type="NCBI Taxonomy" id="47621"/>
    <lineage>
        <taxon>Eukaryota</taxon>
        <taxon>Viridiplantae</taxon>
        <taxon>Streptophyta</taxon>
        <taxon>Embryophyta</taxon>
        <taxon>Tracheophyta</taxon>
        <taxon>Spermatophyta</taxon>
        <taxon>Magnoliopsida</taxon>
        <taxon>eudicotyledons</taxon>
        <taxon>Gunneridae</taxon>
        <taxon>Pentapetalae</taxon>
        <taxon>rosids</taxon>
        <taxon>malvids</taxon>
        <taxon>Malvales</taxon>
        <taxon>Malvaceae</taxon>
        <taxon>Malvoideae</taxon>
        <taxon>Gossypium</taxon>
    </lineage>
</organism>
<comment type="caution">
    <text evidence="2">The sequence shown here is derived from an EMBL/GenBank/DDBJ whole genome shotgun (WGS) entry which is preliminary data.</text>
</comment>
<gene>
    <name evidence="2" type="ORF">EPI10_029248</name>
</gene>
<protein>
    <submittedName>
        <fullName evidence="2">Laccase-2-like</fullName>
    </submittedName>
</protein>
<sequence length="71" mass="8000">MATIQQHASDQATMQQHCLKQLTLLVTLLLPLLSFAANIFINVSSPVLNGVDYTYWKARMAVFNKFTDEKA</sequence>
<feature type="transmembrane region" description="Helical" evidence="1">
    <location>
        <begin position="21"/>
        <end position="41"/>
    </location>
</feature>
<dbReference type="Proteomes" id="UP000325315">
    <property type="component" value="Unassembled WGS sequence"/>
</dbReference>
<keyword evidence="1" id="KW-0472">Membrane</keyword>
<keyword evidence="3" id="KW-1185">Reference proteome</keyword>
<name>A0A5B6V160_9ROSI</name>
<reference evidence="3" key="1">
    <citation type="journal article" date="2019" name="Plant Biotechnol. J.">
        <title>Genome sequencing of the Australian wild diploid species Gossypium australe highlights disease resistance and delayed gland morphogenesis.</title>
        <authorList>
            <person name="Cai Y."/>
            <person name="Cai X."/>
            <person name="Wang Q."/>
            <person name="Wang P."/>
            <person name="Zhang Y."/>
            <person name="Cai C."/>
            <person name="Xu Y."/>
            <person name="Wang K."/>
            <person name="Zhou Z."/>
            <person name="Wang C."/>
            <person name="Geng S."/>
            <person name="Li B."/>
            <person name="Dong Q."/>
            <person name="Hou Y."/>
            <person name="Wang H."/>
            <person name="Ai P."/>
            <person name="Liu Z."/>
            <person name="Yi F."/>
            <person name="Sun M."/>
            <person name="An G."/>
            <person name="Cheng J."/>
            <person name="Zhang Y."/>
            <person name="Shi Q."/>
            <person name="Xie Y."/>
            <person name="Shi X."/>
            <person name="Chang Y."/>
            <person name="Huang F."/>
            <person name="Chen Y."/>
            <person name="Hong S."/>
            <person name="Mi L."/>
            <person name="Sun Q."/>
            <person name="Zhang L."/>
            <person name="Zhou B."/>
            <person name="Peng R."/>
            <person name="Zhang X."/>
            <person name="Liu F."/>
        </authorList>
    </citation>
    <scope>NUCLEOTIDE SEQUENCE [LARGE SCALE GENOMIC DNA]</scope>
    <source>
        <strain evidence="3">cv. PA1801</strain>
    </source>
</reference>